<organism evidence="3 4">
    <name type="scientific">Arthrobacter cavernae</name>
    <dbReference type="NCBI Taxonomy" id="2817681"/>
    <lineage>
        <taxon>Bacteria</taxon>
        <taxon>Bacillati</taxon>
        <taxon>Actinomycetota</taxon>
        <taxon>Actinomycetes</taxon>
        <taxon>Micrococcales</taxon>
        <taxon>Micrococcaceae</taxon>
        <taxon>Arthrobacter</taxon>
    </lineage>
</organism>
<feature type="region of interest" description="Disordered" evidence="1">
    <location>
        <begin position="76"/>
        <end position="98"/>
    </location>
</feature>
<feature type="region of interest" description="Disordered" evidence="1">
    <location>
        <begin position="23"/>
        <end position="59"/>
    </location>
</feature>
<feature type="signal peptide" evidence="2">
    <location>
        <begin position="1"/>
        <end position="20"/>
    </location>
</feature>
<proteinExistence type="predicted"/>
<feature type="chain" id="PRO_5038778570" description="DUF732 domain-containing protein" evidence="2">
    <location>
        <begin position="21"/>
        <end position="147"/>
    </location>
</feature>
<dbReference type="EMBL" id="JAFNLL010000002">
    <property type="protein sequence ID" value="MBO1266615.1"/>
    <property type="molecule type" value="Genomic_DNA"/>
</dbReference>
<evidence type="ECO:0000313" key="4">
    <source>
        <dbReference type="Proteomes" id="UP000664164"/>
    </source>
</evidence>
<accession>A0A939HFL4</accession>
<evidence type="ECO:0000256" key="1">
    <source>
        <dbReference type="SAM" id="MobiDB-lite"/>
    </source>
</evidence>
<dbReference type="PROSITE" id="PS51257">
    <property type="entry name" value="PROKAR_LIPOPROTEIN"/>
    <property type="match status" value="1"/>
</dbReference>
<dbReference type="Proteomes" id="UP000664164">
    <property type="component" value="Unassembled WGS sequence"/>
</dbReference>
<dbReference type="AlphaFoldDB" id="A0A939HFL4"/>
<keyword evidence="2" id="KW-0732">Signal</keyword>
<name>A0A939HFL4_9MICC</name>
<dbReference type="RefSeq" id="WP_207614363.1">
    <property type="nucleotide sequence ID" value="NZ_JAFNLL010000002.1"/>
</dbReference>
<comment type="caution">
    <text evidence="3">The sequence shown here is derived from an EMBL/GenBank/DDBJ whole genome shotgun (WGS) entry which is preliminary data.</text>
</comment>
<evidence type="ECO:0000313" key="3">
    <source>
        <dbReference type="EMBL" id="MBO1266615.1"/>
    </source>
</evidence>
<sequence>MNRTAAALTIAGLLAVAGCAVPPESDRATGTAPSQQPTPEAEVGAEPATRPSGEQAAEMTAQEVCLAWRDGIKAASNPATATEEDSRRMVSATGAAPEEIRREASEALQVVLYRAVAGNPAQVQDGEVQILEALHRACAKTGVEIYR</sequence>
<reference evidence="3" key="1">
    <citation type="submission" date="2021-03" db="EMBL/GenBank/DDBJ databases">
        <title>A new species, PO-11, isolated from a karst cave deposit.</title>
        <authorList>
            <person name="Zhaoxiaoyong W."/>
        </authorList>
    </citation>
    <scope>NUCLEOTIDE SEQUENCE</scope>
    <source>
        <strain evidence="3">PO-11</strain>
    </source>
</reference>
<keyword evidence="4" id="KW-1185">Reference proteome</keyword>
<gene>
    <name evidence="3" type="ORF">J1902_01225</name>
</gene>
<evidence type="ECO:0000256" key="2">
    <source>
        <dbReference type="SAM" id="SignalP"/>
    </source>
</evidence>
<protein>
    <recommendedName>
        <fullName evidence="5">DUF732 domain-containing protein</fullName>
    </recommendedName>
</protein>
<evidence type="ECO:0008006" key="5">
    <source>
        <dbReference type="Google" id="ProtNLM"/>
    </source>
</evidence>